<evidence type="ECO:0000256" key="1">
    <source>
        <dbReference type="ARBA" id="ARBA00000900"/>
    </source>
</evidence>
<keyword evidence="11" id="KW-1133">Transmembrane helix</keyword>
<dbReference type="GO" id="GO:0016020">
    <property type="term" value="C:membrane"/>
    <property type="evidence" value="ECO:0007669"/>
    <property type="project" value="UniProtKB-SubCell"/>
</dbReference>
<evidence type="ECO:0000256" key="12">
    <source>
        <dbReference type="ARBA" id="ARBA00023136"/>
    </source>
</evidence>
<comment type="subcellular location">
    <subcellularLocation>
        <location evidence="2">Membrane</location>
        <topology evidence="2">Single-pass membrane protein</topology>
    </subcellularLocation>
</comment>
<accession>A0A6A3APZ5</accession>
<comment type="pathway">
    <text evidence="3">Protein modification; protein ubiquitination.</text>
</comment>
<proteinExistence type="inferred from homology"/>
<dbReference type="PANTHER" id="PTHR45768:SF54">
    <property type="entry name" value="RING-H2 FINGER PROTEIN ATL47-LIKE"/>
    <property type="match status" value="1"/>
</dbReference>
<keyword evidence="16" id="KW-1185">Reference proteome</keyword>
<dbReference type="GO" id="GO:0008270">
    <property type="term" value="F:zinc ion binding"/>
    <property type="evidence" value="ECO:0007669"/>
    <property type="project" value="UniProtKB-KW"/>
</dbReference>
<evidence type="ECO:0000313" key="16">
    <source>
        <dbReference type="Proteomes" id="UP000436088"/>
    </source>
</evidence>
<evidence type="ECO:0000256" key="11">
    <source>
        <dbReference type="ARBA" id="ARBA00022989"/>
    </source>
</evidence>
<feature type="region of interest" description="Disordered" evidence="14">
    <location>
        <begin position="171"/>
        <end position="191"/>
    </location>
</feature>
<gene>
    <name evidence="15" type="ORF">F3Y22_tig00110430pilonHSYRG00048</name>
</gene>
<evidence type="ECO:0000256" key="3">
    <source>
        <dbReference type="ARBA" id="ARBA00004906"/>
    </source>
</evidence>
<evidence type="ECO:0000256" key="13">
    <source>
        <dbReference type="ARBA" id="ARBA00024209"/>
    </source>
</evidence>
<evidence type="ECO:0000256" key="5">
    <source>
        <dbReference type="ARBA" id="ARBA00022679"/>
    </source>
</evidence>
<evidence type="ECO:0000256" key="4">
    <source>
        <dbReference type="ARBA" id="ARBA00012483"/>
    </source>
</evidence>
<dbReference type="EMBL" id="VEPZ02000983">
    <property type="protein sequence ID" value="KAE8704969.1"/>
    <property type="molecule type" value="Genomic_DNA"/>
</dbReference>
<evidence type="ECO:0000256" key="14">
    <source>
        <dbReference type="SAM" id="MobiDB-lite"/>
    </source>
</evidence>
<comment type="catalytic activity">
    <reaction evidence="1">
        <text>S-ubiquitinyl-[E2 ubiquitin-conjugating enzyme]-L-cysteine + [acceptor protein]-L-lysine = [E2 ubiquitin-conjugating enzyme]-L-cysteine + N(6)-ubiquitinyl-[acceptor protein]-L-lysine.</text>
        <dbReference type="EC" id="2.3.2.27"/>
    </reaction>
</comment>
<dbReference type="Proteomes" id="UP000436088">
    <property type="component" value="Unassembled WGS sequence"/>
</dbReference>
<dbReference type="EC" id="2.3.2.27" evidence="4"/>
<dbReference type="PANTHER" id="PTHR45768">
    <property type="entry name" value="E3 UBIQUITIN-PROTEIN LIGASE RNF13-LIKE"/>
    <property type="match status" value="1"/>
</dbReference>
<evidence type="ECO:0000256" key="9">
    <source>
        <dbReference type="ARBA" id="ARBA00022786"/>
    </source>
</evidence>
<evidence type="ECO:0000313" key="15">
    <source>
        <dbReference type="EMBL" id="KAE8704969.1"/>
    </source>
</evidence>
<sequence>MKHRSPSSLSESDRYPEMSGTDAYRRQLQQLFHLHDSGLDQSFIDALPVFLYKEIMGLKEPFDCAVCLWTIFTPELPIENSVFEFEYSREETMLSSNDIGKRVLSVRLGKFRSSNDGKGRGEGEEGETSSSNLDARRCYSMGSFQYVVADELQVTLCPSRGSNGTADRVKLVKGRGGQGGNSSNDGDVEGKKINLTSKGESFSVSKIWQWSKKGNFPTSSDTIVSSSVTVGLP</sequence>
<protein>
    <recommendedName>
        <fullName evidence="4">RING-type E3 ubiquitin transferase</fullName>
        <ecNumber evidence="4">2.3.2.27</ecNumber>
    </recommendedName>
</protein>
<keyword evidence="10" id="KW-0862">Zinc</keyword>
<keyword evidence="9" id="KW-0833">Ubl conjugation pathway</keyword>
<keyword evidence="5" id="KW-0808">Transferase</keyword>
<organism evidence="15 16">
    <name type="scientific">Hibiscus syriacus</name>
    <name type="common">Rose of Sharon</name>
    <dbReference type="NCBI Taxonomy" id="106335"/>
    <lineage>
        <taxon>Eukaryota</taxon>
        <taxon>Viridiplantae</taxon>
        <taxon>Streptophyta</taxon>
        <taxon>Embryophyta</taxon>
        <taxon>Tracheophyta</taxon>
        <taxon>Spermatophyta</taxon>
        <taxon>Magnoliopsida</taxon>
        <taxon>eudicotyledons</taxon>
        <taxon>Gunneridae</taxon>
        <taxon>Pentapetalae</taxon>
        <taxon>rosids</taxon>
        <taxon>malvids</taxon>
        <taxon>Malvales</taxon>
        <taxon>Malvaceae</taxon>
        <taxon>Malvoideae</taxon>
        <taxon>Hibiscus</taxon>
    </lineage>
</organism>
<dbReference type="AlphaFoldDB" id="A0A6A3APZ5"/>
<reference evidence="15" key="1">
    <citation type="submission" date="2019-09" db="EMBL/GenBank/DDBJ databases">
        <title>Draft genome information of white flower Hibiscus syriacus.</title>
        <authorList>
            <person name="Kim Y.-M."/>
        </authorList>
    </citation>
    <scope>NUCLEOTIDE SEQUENCE [LARGE SCALE GENOMIC DNA]</scope>
    <source>
        <strain evidence="15">YM2019G1</strain>
    </source>
</reference>
<name>A0A6A3APZ5_HIBSY</name>
<evidence type="ECO:0000256" key="2">
    <source>
        <dbReference type="ARBA" id="ARBA00004167"/>
    </source>
</evidence>
<keyword evidence="8" id="KW-0863">Zinc-finger</keyword>
<evidence type="ECO:0000256" key="8">
    <source>
        <dbReference type="ARBA" id="ARBA00022771"/>
    </source>
</evidence>
<evidence type="ECO:0000256" key="7">
    <source>
        <dbReference type="ARBA" id="ARBA00022723"/>
    </source>
</evidence>
<evidence type="ECO:0000256" key="6">
    <source>
        <dbReference type="ARBA" id="ARBA00022692"/>
    </source>
</evidence>
<comment type="similarity">
    <text evidence="13">Belongs to the RING-type zinc finger family. ATL subfamily.</text>
</comment>
<keyword evidence="6" id="KW-0812">Transmembrane</keyword>
<keyword evidence="12" id="KW-0472">Membrane</keyword>
<evidence type="ECO:0000256" key="10">
    <source>
        <dbReference type="ARBA" id="ARBA00022833"/>
    </source>
</evidence>
<dbReference type="GO" id="GO:0031625">
    <property type="term" value="F:ubiquitin protein ligase binding"/>
    <property type="evidence" value="ECO:0007669"/>
    <property type="project" value="TreeGrafter"/>
</dbReference>
<dbReference type="GO" id="GO:0061630">
    <property type="term" value="F:ubiquitin protein ligase activity"/>
    <property type="evidence" value="ECO:0007669"/>
    <property type="project" value="UniProtKB-EC"/>
</dbReference>
<comment type="caution">
    <text evidence="15">The sequence shown here is derived from an EMBL/GenBank/DDBJ whole genome shotgun (WGS) entry which is preliminary data.</text>
</comment>
<keyword evidence="7" id="KW-0479">Metal-binding</keyword>